<sequence length="240" mass="27393">MEDSNELYEQLKKYLDLKLQKPFNVTKVSLLLANGLKFVSRSSKLSDEQIRDITLRAVRDVVHDSDKIDMNDKQQIFDLLDLIGADVVDKLIDLAKNTYTFLKKNVFRCCYKENKRVSSVNRSLGSSLGNTNDELDKLKNYLKLKLNQPINACKIVGIIASGVKFIEAFQHLSGTEKKSLVINSLHEVITDSNNIKETDKTELLTLIDIFADDYIDLLVEFGRDKLKIFNSTNNCFKCCK</sequence>
<proteinExistence type="predicted"/>
<reference evidence="1" key="1">
    <citation type="journal article" date="2020" name="Nature">
        <title>Giant virus diversity and host interactions through global metagenomics.</title>
        <authorList>
            <person name="Schulz F."/>
            <person name="Roux S."/>
            <person name="Paez-Espino D."/>
            <person name="Jungbluth S."/>
            <person name="Walsh D.A."/>
            <person name="Denef V.J."/>
            <person name="McMahon K.D."/>
            <person name="Konstantinidis K.T."/>
            <person name="Eloe-Fadrosh E.A."/>
            <person name="Kyrpides N.C."/>
            <person name="Woyke T."/>
        </authorList>
    </citation>
    <scope>NUCLEOTIDE SEQUENCE</scope>
    <source>
        <strain evidence="1">GVMAG-M-3300025860-20</strain>
    </source>
</reference>
<accession>A0A6C0J7V3</accession>
<protein>
    <submittedName>
        <fullName evidence="1">Uncharacterized protein</fullName>
    </submittedName>
</protein>
<name>A0A6C0J7V3_9ZZZZ</name>
<evidence type="ECO:0000313" key="1">
    <source>
        <dbReference type="EMBL" id="QHU00831.1"/>
    </source>
</evidence>
<organism evidence="1">
    <name type="scientific">viral metagenome</name>
    <dbReference type="NCBI Taxonomy" id="1070528"/>
    <lineage>
        <taxon>unclassified sequences</taxon>
        <taxon>metagenomes</taxon>
        <taxon>organismal metagenomes</taxon>
    </lineage>
</organism>
<dbReference type="AlphaFoldDB" id="A0A6C0J7V3"/>
<dbReference type="EMBL" id="MN740329">
    <property type="protein sequence ID" value="QHU00831.1"/>
    <property type="molecule type" value="Genomic_DNA"/>
</dbReference>